<evidence type="ECO:0000259" key="1">
    <source>
        <dbReference type="Pfam" id="PF13380"/>
    </source>
</evidence>
<dbReference type="STRING" id="396776.A0A0J8RJH7"/>
<evidence type="ECO:0000313" key="2">
    <source>
        <dbReference type="EMBL" id="KMU84104.1"/>
    </source>
</evidence>
<dbReference type="Gene3D" id="3.40.50.720">
    <property type="entry name" value="NAD(P)-binding Rossmann-like Domain"/>
    <property type="match status" value="1"/>
</dbReference>
<dbReference type="Pfam" id="PF13380">
    <property type="entry name" value="CoA_binding_2"/>
    <property type="match status" value="1"/>
</dbReference>
<dbReference type="PANTHER" id="PTHR33303">
    <property type="entry name" value="CYTOPLASMIC PROTEIN-RELATED"/>
    <property type="match status" value="1"/>
</dbReference>
<dbReference type="OrthoDB" id="5138418at2759"/>
<dbReference type="PANTHER" id="PTHR33303:SF2">
    <property type="entry name" value="COA-BINDING DOMAIN-CONTAINING PROTEIN"/>
    <property type="match status" value="1"/>
</dbReference>
<organism evidence="2 3">
    <name type="scientific">Coccidioides immitis H538.4</name>
    <dbReference type="NCBI Taxonomy" id="396776"/>
    <lineage>
        <taxon>Eukaryota</taxon>
        <taxon>Fungi</taxon>
        <taxon>Dikarya</taxon>
        <taxon>Ascomycota</taxon>
        <taxon>Pezizomycotina</taxon>
        <taxon>Eurotiomycetes</taxon>
        <taxon>Eurotiomycetidae</taxon>
        <taxon>Onygenales</taxon>
        <taxon>Onygenaceae</taxon>
        <taxon>Coccidioides</taxon>
    </lineage>
</organism>
<dbReference type="Proteomes" id="UP000054563">
    <property type="component" value="Unassembled WGS sequence"/>
</dbReference>
<reference evidence="3" key="1">
    <citation type="journal article" date="2010" name="Genome Res.">
        <title>Population genomic sequencing of Coccidioides fungi reveals recent hybridization and transposon control.</title>
        <authorList>
            <person name="Neafsey D.E."/>
            <person name="Barker B.M."/>
            <person name="Sharpton T.J."/>
            <person name="Stajich J.E."/>
            <person name="Park D.J."/>
            <person name="Whiston E."/>
            <person name="Hung C.-Y."/>
            <person name="McMahan C."/>
            <person name="White J."/>
            <person name="Sykes S."/>
            <person name="Heiman D."/>
            <person name="Young S."/>
            <person name="Zeng Q."/>
            <person name="Abouelleil A."/>
            <person name="Aftuck L."/>
            <person name="Bessette D."/>
            <person name="Brown A."/>
            <person name="FitzGerald M."/>
            <person name="Lui A."/>
            <person name="Macdonald J.P."/>
            <person name="Priest M."/>
            <person name="Orbach M.J."/>
            <person name="Galgiani J.N."/>
            <person name="Kirkland T.N."/>
            <person name="Cole G.T."/>
            <person name="Birren B.W."/>
            <person name="Henn M.R."/>
            <person name="Taylor J.W."/>
            <person name="Rounsley S.D."/>
        </authorList>
    </citation>
    <scope>NUCLEOTIDE SEQUENCE [LARGE SCALE GENOMIC DNA]</scope>
    <source>
        <strain evidence="3">H538.4</strain>
    </source>
</reference>
<dbReference type="EMBL" id="DS016984">
    <property type="protein sequence ID" value="KMU84104.1"/>
    <property type="molecule type" value="Genomic_DNA"/>
</dbReference>
<proteinExistence type="predicted"/>
<name>A0A0J8RJH7_COCIT</name>
<dbReference type="AlphaFoldDB" id="A0A0J8RJH7"/>
<sequence>MSSEDMELAVKHFFSSPRFAVAGASTDASKFGYKLLAWYHQHSLLVTPLNPKAPEIQLRSKSYATVKSPSELSSPTQTSLSIVTPPKVTREILKEAHALNIPAVWLQPGTFDDEILEYAKKNFKAAIGGEGGNGGEGWCVLWMVRTACRLRAETGHSRSCNGLLSRNC</sequence>
<dbReference type="InterPro" id="IPR036291">
    <property type="entry name" value="NAD(P)-bd_dom_sf"/>
</dbReference>
<dbReference type="VEuPathDB" id="FungiDB:CIHG_01890"/>
<gene>
    <name evidence="2" type="ORF">CIHG_01890</name>
</gene>
<evidence type="ECO:0000313" key="3">
    <source>
        <dbReference type="Proteomes" id="UP000054563"/>
    </source>
</evidence>
<dbReference type="eggNOG" id="ENOG502S3ZG">
    <property type="taxonomic scope" value="Eukaryota"/>
</dbReference>
<dbReference type="SUPFAM" id="SSF51735">
    <property type="entry name" value="NAD(P)-binding Rossmann-fold domains"/>
    <property type="match status" value="1"/>
</dbReference>
<accession>A0A0J8RJH7</accession>
<dbReference type="InterPro" id="IPR003781">
    <property type="entry name" value="CoA-bd"/>
</dbReference>
<feature type="domain" description="CoA-binding" evidence="1">
    <location>
        <begin position="18"/>
        <end position="122"/>
    </location>
</feature>
<protein>
    <recommendedName>
        <fullName evidence="1">CoA-binding domain-containing protein</fullName>
    </recommendedName>
</protein>